<gene>
    <name evidence="6" type="primary">dmlR_6</name>
    <name evidence="6" type="ORF">COL8621_03011</name>
</gene>
<dbReference type="PANTHER" id="PTHR30537">
    <property type="entry name" value="HTH-TYPE TRANSCRIPTIONAL REGULATOR"/>
    <property type="match status" value="1"/>
</dbReference>
<dbReference type="GO" id="GO:0043565">
    <property type="term" value="F:sequence-specific DNA binding"/>
    <property type="evidence" value="ECO:0007669"/>
    <property type="project" value="TreeGrafter"/>
</dbReference>
<keyword evidence="3" id="KW-0238">DNA-binding</keyword>
<feature type="domain" description="HTH lysR-type" evidence="5">
    <location>
        <begin position="19"/>
        <end position="76"/>
    </location>
</feature>
<evidence type="ECO:0000256" key="2">
    <source>
        <dbReference type="ARBA" id="ARBA00023015"/>
    </source>
</evidence>
<keyword evidence="7" id="KW-1185">Reference proteome</keyword>
<dbReference type="Pfam" id="PF00126">
    <property type="entry name" value="HTH_1"/>
    <property type="match status" value="1"/>
</dbReference>
<evidence type="ECO:0000256" key="1">
    <source>
        <dbReference type="ARBA" id="ARBA00009437"/>
    </source>
</evidence>
<organism evidence="6 7">
    <name type="scientific">Actibacterium lipolyticum</name>
    <dbReference type="NCBI Taxonomy" id="1524263"/>
    <lineage>
        <taxon>Bacteria</taxon>
        <taxon>Pseudomonadati</taxon>
        <taxon>Pseudomonadota</taxon>
        <taxon>Alphaproteobacteria</taxon>
        <taxon>Rhodobacterales</taxon>
        <taxon>Roseobacteraceae</taxon>
        <taxon>Actibacterium</taxon>
    </lineage>
</organism>
<dbReference type="Pfam" id="PF03466">
    <property type="entry name" value="LysR_substrate"/>
    <property type="match status" value="1"/>
</dbReference>
<dbReference type="Gene3D" id="3.40.190.290">
    <property type="match status" value="1"/>
</dbReference>
<dbReference type="InterPro" id="IPR000847">
    <property type="entry name" value="LysR_HTH_N"/>
</dbReference>
<dbReference type="AlphaFoldDB" id="A0A238KU59"/>
<dbReference type="EMBL" id="FXYE01000002">
    <property type="protein sequence ID" value="SMX46218.1"/>
    <property type="molecule type" value="Genomic_DNA"/>
</dbReference>
<sequence>MRKRVIFRVDHAKMHGMREDWDNLRTVLQLVRHGSLAGAAKALGVSYTTVSRRVAAAEESFGTPLFERLQAGYAPTEAGRSAARHAEQMEQAELALRRELAARDTALTGPLVITAPQLLIASHLCHVIDAFLEKHPGVELTIRATNELLDLNNREADLAIRISDTPGDDLVGRRLARQHTASFASPDYASKLQDNPGDMIDWLGFTFWQDPPKAAMALNPNQRVRMRFDDMSALIGAAQAGLGVARMPMFVGRAAGGLMQVPILPPQQYHDIWVLSHRDLKDAAKLRAFKDMLVPYFAAHKDDFVGVS</sequence>
<reference evidence="7" key="1">
    <citation type="submission" date="2017-05" db="EMBL/GenBank/DDBJ databases">
        <authorList>
            <person name="Rodrigo-Torres L."/>
            <person name="Arahal R. D."/>
            <person name="Lucena T."/>
        </authorList>
    </citation>
    <scope>NUCLEOTIDE SEQUENCE [LARGE SCALE GENOMIC DNA]</scope>
    <source>
        <strain evidence="7">CECT 8621</strain>
    </source>
</reference>
<evidence type="ECO:0000256" key="4">
    <source>
        <dbReference type="ARBA" id="ARBA00023163"/>
    </source>
</evidence>
<evidence type="ECO:0000313" key="7">
    <source>
        <dbReference type="Proteomes" id="UP000202922"/>
    </source>
</evidence>
<dbReference type="Proteomes" id="UP000202922">
    <property type="component" value="Unassembled WGS sequence"/>
</dbReference>
<dbReference type="SUPFAM" id="SSF46785">
    <property type="entry name" value="Winged helix' DNA-binding domain"/>
    <property type="match status" value="1"/>
</dbReference>
<accession>A0A238KU59</accession>
<dbReference type="PANTHER" id="PTHR30537:SF3">
    <property type="entry name" value="TRANSCRIPTIONAL REGULATORY PROTEIN"/>
    <property type="match status" value="1"/>
</dbReference>
<proteinExistence type="inferred from homology"/>
<dbReference type="GO" id="GO:0006351">
    <property type="term" value="P:DNA-templated transcription"/>
    <property type="evidence" value="ECO:0007669"/>
    <property type="project" value="TreeGrafter"/>
</dbReference>
<comment type="similarity">
    <text evidence="1">Belongs to the LysR transcriptional regulatory family.</text>
</comment>
<protein>
    <submittedName>
        <fullName evidence="6">HTH-type transcriptional regulator DmlR</fullName>
    </submittedName>
</protein>
<dbReference type="Gene3D" id="1.10.10.10">
    <property type="entry name" value="Winged helix-like DNA-binding domain superfamily/Winged helix DNA-binding domain"/>
    <property type="match status" value="1"/>
</dbReference>
<dbReference type="PROSITE" id="PS50931">
    <property type="entry name" value="HTH_LYSR"/>
    <property type="match status" value="1"/>
</dbReference>
<dbReference type="InterPro" id="IPR005119">
    <property type="entry name" value="LysR_subst-bd"/>
</dbReference>
<keyword evidence="2" id="KW-0805">Transcription regulation</keyword>
<evidence type="ECO:0000256" key="3">
    <source>
        <dbReference type="ARBA" id="ARBA00023125"/>
    </source>
</evidence>
<name>A0A238KU59_9RHOB</name>
<keyword evidence="4" id="KW-0804">Transcription</keyword>
<dbReference type="InterPro" id="IPR036390">
    <property type="entry name" value="WH_DNA-bd_sf"/>
</dbReference>
<dbReference type="InterPro" id="IPR058163">
    <property type="entry name" value="LysR-type_TF_proteobact-type"/>
</dbReference>
<dbReference type="GO" id="GO:0003700">
    <property type="term" value="F:DNA-binding transcription factor activity"/>
    <property type="evidence" value="ECO:0007669"/>
    <property type="project" value="InterPro"/>
</dbReference>
<dbReference type="SUPFAM" id="SSF53850">
    <property type="entry name" value="Periplasmic binding protein-like II"/>
    <property type="match status" value="1"/>
</dbReference>
<dbReference type="InterPro" id="IPR036388">
    <property type="entry name" value="WH-like_DNA-bd_sf"/>
</dbReference>
<evidence type="ECO:0000259" key="5">
    <source>
        <dbReference type="PROSITE" id="PS50931"/>
    </source>
</evidence>
<evidence type="ECO:0000313" key="6">
    <source>
        <dbReference type="EMBL" id="SMX46218.1"/>
    </source>
</evidence>